<evidence type="ECO:0000313" key="1">
    <source>
        <dbReference type="EMBL" id="KAK2615960.1"/>
    </source>
</evidence>
<dbReference type="Proteomes" id="UP001265746">
    <property type="component" value="Unassembled WGS sequence"/>
</dbReference>
<sequence length="524" mass="57501">MVFHVASNCPTTIVFSSGPHSTTGFLNHIARESAHVPILVLAWAYILSARWAELIPGADISDYNSHQAQLNSGNGPHGLEDDDNSVVLDIGDVDDAAARWWTAVLAADGGWDASIRSDTGVLLCSPWSIRTQPGPNFTISANIKPGSAMKNSRPASSSTAVRYLSEYCHLHDLAEQSQAALAAALLIPMAKFDTRRIKLPVPRLPRKATRSQEKPQVLPSWDMEPRQLDRLLTLSCNARGMKALLNSIFFEPDVACNSCGAWLQGSFAFLDSDKAGDPRVLLSTFMERDPGLGFLWLGAFITGAEERCLQEARMGWWKVDISAAAWTGTHASFIQEPITKGPPDGQEISRPDECRLMYLSHNPDHAVPPLFPFAPFGCTAMEDTDLDVRRHARCSAAHGLEHSCFTWDCQGGKKVEQGRNETLAMDIRAKAGKPSVTGNNSFAVVYDSLDPEDEVSEMVTRNVFTWLRGEDGFPVAERSIREHEWIENLESDDDSPIDGDVRSTAGRNLGGWLLGVSTRRSNSL</sequence>
<evidence type="ECO:0000313" key="2">
    <source>
        <dbReference type="Proteomes" id="UP001265746"/>
    </source>
</evidence>
<proteinExistence type="predicted"/>
<name>A0AAD9W9H9_PHOAM</name>
<dbReference type="AlphaFoldDB" id="A0AAD9W9H9"/>
<accession>A0AAD9W9H9</accession>
<keyword evidence="2" id="KW-1185">Reference proteome</keyword>
<protein>
    <recommendedName>
        <fullName evidence="3">Immunoglobulin variable region used by the itc63b heavy chain</fullName>
    </recommendedName>
</protein>
<organism evidence="1 2">
    <name type="scientific">Phomopsis amygdali</name>
    <name type="common">Fusicoccum amygdali</name>
    <dbReference type="NCBI Taxonomy" id="1214568"/>
    <lineage>
        <taxon>Eukaryota</taxon>
        <taxon>Fungi</taxon>
        <taxon>Dikarya</taxon>
        <taxon>Ascomycota</taxon>
        <taxon>Pezizomycotina</taxon>
        <taxon>Sordariomycetes</taxon>
        <taxon>Sordariomycetidae</taxon>
        <taxon>Diaporthales</taxon>
        <taxon>Diaporthaceae</taxon>
        <taxon>Diaporthe</taxon>
    </lineage>
</organism>
<gene>
    <name evidence="1" type="ORF">N8I77_002681</name>
</gene>
<dbReference type="EMBL" id="JAUJFL010000001">
    <property type="protein sequence ID" value="KAK2615960.1"/>
    <property type="molecule type" value="Genomic_DNA"/>
</dbReference>
<comment type="caution">
    <text evidence="1">The sequence shown here is derived from an EMBL/GenBank/DDBJ whole genome shotgun (WGS) entry which is preliminary data.</text>
</comment>
<reference evidence="1" key="1">
    <citation type="submission" date="2023-06" db="EMBL/GenBank/DDBJ databases">
        <authorList>
            <person name="Noh H."/>
        </authorList>
    </citation>
    <scope>NUCLEOTIDE SEQUENCE</scope>
    <source>
        <strain evidence="1">DUCC20226</strain>
    </source>
</reference>
<evidence type="ECO:0008006" key="3">
    <source>
        <dbReference type="Google" id="ProtNLM"/>
    </source>
</evidence>